<evidence type="ECO:0000256" key="1">
    <source>
        <dbReference type="SAM" id="Phobius"/>
    </source>
</evidence>
<sequence>MPSYRERLWPAPWLFVSTALVIPASILVFAPINLSVGFLVALVLYGGTVGTLLATSPTIEVVDGELRAGRAHIPLELVGDAVAFTGERAFAQRGPRLDARAFLVIRGWVRDVVRVPIDDPADPTPYWLLSSRRPNDVVAAIREGSRRRGAGLSEPGEA</sequence>
<gene>
    <name evidence="2" type="ORF">C1I64_05655</name>
</gene>
<dbReference type="AlphaFoldDB" id="A0A3Q9UXP5"/>
<evidence type="ECO:0000313" key="2">
    <source>
        <dbReference type="EMBL" id="AZZ51578.1"/>
    </source>
</evidence>
<evidence type="ECO:0000313" key="3">
    <source>
        <dbReference type="Proteomes" id="UP000285317"/>
    </source>
</evidence>
<keyword evidence="1" id="KW-0812">Transmembrane</keyword>
<dbReference type="Proteomes" id="UP000285317">
    <property type="component" value="Chromosome"/>
</dbReference>
<feature type="transmembrane region" description="Helical" evidence="1">
    <location>
        <begin position="12"/>
        <end position="32"/>
    </location>
</feature>
<feature type="transmembrane region" description="Helical" evidence="1">
    <location>
        <begin position="38"/>
        <end position="62"/>
    </location>
</feature>
<proteinExistence type="predicted"/>
<protein>
    <submittedName>
        <fullName evidence="2">DUF3093 domain-containing protein</fullName>
    </submittedName>
</protein>
<reference evidence="2 3" key="1">
    <citation type="submission" date="2018-03" db="EMBL/GenBank/DDBJ databases">
        <title>Bacteriophage NCPPB3778 and a type I-E CRISPR drive the evolution of the US Biological Select Agent, Rathayibacter toxicus.</title>
        <authorList>
            <person name="Davis E.W.II."/>
            <person name="Tabima J.F."/>
            <person name="Weisberg A.J."/>
            <person name="Dantas Lopes L."/>
            <person name="Wiseman M.S."/>
            <person name="Wiseman M.S."/>
            <person name="Pupko T."/>
            <person name="Belcher M.S."/>
            <person name="Sechler A.J."/>
            <person name="Tancos M.A."/>
            <person name="Schroeder B.K."/>
            <person name="Murray T.D."/>
            <person name="Luster D.G."/>
            <person name="Schneider W.L."/>
            <person name="Rogers E."/>
            <person name="Andreote F.D."/>
            <person name="Grunwald N.J."/>
            <person name="Putnam M.L."/>
            <person name="Chang J.H."/>
        </authorList>
    </citation>
    <scope>NUCLEOTIDE SEQUENCE [LARGE SCALE GENOMIC DNA]</scope>
    <source>
        <strain evidence="2 3">DSM 15932</strain>
    </source>
</reference>
<dbReference type="InterPro" id="IPR021443">
    <property type="entry name" value="DUF3093"/>
</dbReference>
<dbReference type="RefSeq" id="WP_127886489.1">
    <property type="nucleotide sequence ID" value="NZ_CP028137.1"/>
</dbReference>
<keyword evidence="1" id="KW-1133">Transmembrane helix</keyword>
<dbReference type="KEGG" id="rfs:C1I64_05655"/>
<organism evidence="2 3">
    <name type="scientific">Rathayibacter festucae DSM 15932</name>
    <dbReference type="NCBI Taxonomy" id="1328866"/>
    <lineage>
        <taxon>Bacteria</taxon>
        <taxon>Bacillati</taxon>
        <taxon>Actinomycetota</taxon>
        <taxon>Actinomycetes</taxon>
        <taxon>Micrococcales</taxon>
        <taxon>Microbacteriaceae</taxon>
        <taxon>Rathayibacter</taxon>
    </lineage>
</organism>
<accession>A0A3Q9UXP5</accession>
<keyword evidence="1" id="KW-0472">Membrane</keyword>
<name>A0A3Q9UXP5_9MICO</name>
<dbReference type="Pfam" id="PF11292">
    <property type="entry name" value="DUF3093"/>
    <property type="match status" value="1"/>
</dbReference>
<dbReference type="EMBL" id="CP028137">
    <property type="protein sequence ID" value="AZZ51578.1"/>
    <property type="molecule type" value="Genomic_DNA"/>
</dbReference>